<organism evidence="6 7">
    <name type="scientific">Cellulomonas edaphi</name>
    <dbReference type="NCBI Taxonomy" id="3053468"/>
    <lineage>
        <taxon>Bacteria</taxon>
        <taxon>Bacillati</taxon>
        <taxon>Actinomycetota</taxon>
        <taxon>Actinomycetes</taxon>
        <taxon>Micrococcales</taxon>
        <taxon>Cellulomonadaceae</taxon>
        <taxon>Cellulomonas</taxon>
    </lineage>
</organism>
<dbReference type="Gene3D" id="3.40.50.2300">
    <property type="match status" value="2"/>
</dbReference>
<dbReference type="InterPro" id="IPR046335">
    <property type="entry name" value="LacI/GalR-like_sensor"/>
</dbReference>
<keyword evidence="7" id="KW-1185">Reference proteome</keyword>
<evidence type="ECO:0000256" key="3">
    <source>
        <dbReference type="ARBA" id="ARBA00023163"/>
    </source>
</evidence>
<dbReference type="PANTHER" id="PTHR30146">
    <property type="entry name" value="LACI-RELATED TRANSCRIPTIONAL REPRESSOR"/>
    <property type="match status" value="1"/>
</dbReference>
<accession>A0ABT7S2K9</accession>
<dbReference type="Pfam" id="PF13377">
    <property type="entry name" value="Peripla_BP_3"/>
    <property type="match status" value="1"/>
</dbReference>
<dbReference type="RefSeq" id="WP_289444282.1">
    <property type="nucleotide sequence ID" value="NZ_JAUCGR010000001.1"/>
</dbReference>
<evidence type="ECO:0000256" key="1">
    <source>
        <dbReference type="ARBA" id="ARBA00023015"/>
    </source>
</evidence>
<evidence type="ECO:0000256" key="2">
    <source>
        <dbReference type="ARBA" id="ARBA00023125"/>
    </source>
</evidence>
<keyword evidence="3" id="KW-0804">Transcription</keyword>
<dbReference type="EMBL" id="JAUCGR010000001">
    <property type="protein sequence ID" value="MDM7829859.1"/>
    <property type="molecule type" value="Genomic_DNA"/>
</dbReference>
<comment type="caution">
    <text evidence="6">The sequence shown here is derived from an EMBL/GenBank/DDBJ whole genome shotgun (WGS) entry which is preliminary data.</text>
</comment>
<dbReference type="PANTHER" id="PTHR30146:SF155">
    <property type="entry name" value="ALANINE RACEMASE"/>
    <property type="match status" value="1"/>
</dbReference>
<sequence length="287" mass="30108">MIPRTGAVGLVLARPARTLGNEPFFGDLIAGIEEVLATDDRSLLLHVVPDHAAELAAYRRWAEGGLVDAVVVVNVVAEDPRFAVLAELGIPAVVVGGPSADVPFSNVWIDNAQACRDAVDYLVGLGHRRLGRVSGPRGLMHTHARTEAFAERCARLSVESTIVEADYSEESGKAATRELLEQPEPPTAIIFDNDVMALSALAVTAERGVMVPGRLSVLAWDDSALCRLATPPLTAMTLDVHGVGRQAGVAVLDTLAGGPVRSYPAPPQRLSARGSTGRPAAHAAASV</sequence>
<keyword evidence="2" id="KW-0238">DNA-binding</keyword>
<evidence type="ECO:0000256" key="4">
    <source>
        <dbReference type="SAM" id="MobiDB-lite"/>
    </source>
</evidence>
<dbReference type="InterPro" id="IPR028082">
    <property type="entry name" value="Peripla_BP_I"/>
</dbReference>
<feature type="domain" description="Transcriptional regulator LacI/GalR-like sensor" evidence="5">
    <location>
        <begin position="119"/>
        <end position="276"/>
    </location>
</feature>
<gene>
    <name evidence="6" type="ORF">QRT05_00815</name>
</gene>
<dbReference type="Proteomes" id="UP001321453">
    <property type="component" value="Unassembled WGS sequence"/>
</dbReference>
<evidence type="ECO:0000313" key="6">
    <source>
        <dbReference type="EMBL" id="MDM7829859.1"/>
    </source>
</evidence>
<dbReference type="SUPFAM" id="SSF53822">
    <property type="entry name" value="Periplasmic binding protein-like I"/>
    <property type="match status" value="1"/>
</dbReference>
<evidence type="ECO:0000259" key="5">
    <source>
        <dbReference type="Pfam" id="PF13377"/>
    </source>
</evidence>
<protein>
    <submittedName>
        <fullName evidence="6">Substrate-binding domain-containing protein</fullName>
    </submittedName>
</protein>
<name>A0ABT7S2K9_9CELL</name>
<feature type="region of interest" description="Disordered" evidence="4">
    <location>
        <begin position="262"/>
        <end position="287"/>
    </location>
</feature>
<keyword evidence="1" id="KW-0805">Transcription regulation</keyword>
<evidence type="ECO:0000313" key="7">
    <source>
        <dbReference type="Proteomes" id="UP001321453"/>
    </source>
</evidence>
<proteinExistence type="predicted"/>
<reference evidence="6 7" key="1">
    <citation type="submission" date="2023-06" db="EMBL/GenBank/DDBJ databases">
        <title>Cellulomonas sp. MW9 Whole genome sequence.</title>
        <authorList>
            <person name="Park S."/>
        </authorList>
    </citation>
    <scope>NUCLEOTIDE SEQUENCE [LARGE SCALE GENOMIC DNA]</scope>
    <source>
        <strain evidence="6 7">MW9</strain>
    </source>
</reference>